<dbReference type="AlphaFoldDB" id="X0XQQ1"/>
<dbReference type="InterPro" id="IPR042188">
    <property type="entry name" value="MmgE/PrpD_sf_2"/>
</dbReference>
<comment type="caution">
    <text evidence="2">The sequence shown here is derived from an EMBL/GenBank/DDBJ whole genome shotgun (WGS) entry which is preliminary data.</text>
</comment>
<name>X0XQQ1_9ZZZZ</name>
<dbReference type="PANTHER" id="PTHR16943:SF8">
    <property type="entry name" value="2-METHYLCITRATE DEHYDRATASE"/>
    <property type="match status" value="1"/>
</dbReference>
<organism evidence="2">
    <name type="scientific">marine sediment metagenome</name>
    <dbReference type="NCBI Taxonomy" id="412755"/>
    <lineage>
        <taxon>unclassified sequences</taxon>
        <taxon>metagenomes</taxon>
        <taxon>ecological metagenomes</taxon>
    </lineage>
</organism>
<feature type="non-terminal residue" evidence="2">
    <location>
        <position position="1"/>
    </location>
</feature>
<sequence>PRNVLAGKFSVPFAVATTLVNGSSAVGSFTGENVTNPEILALAARVTVREDPAMTAQLPDRRPARVTVTLTDGTALTAETETNRGDWADPYPTAEIRDKYLSLTARLWPAPTAIAVWDETMALETRADMTSLSALMRRAAA</sequence>
<dbReference type="InterPro" id="IPR005656">
    <property type="entry name" value="MmgE_PrpD"/>
</dbReference>
<dbReference type="SUPFAM" id="SSF103378">
    <property type="entry name" value="2-methylcitrate dehydratase PrpD"/>
    <property type="match status" value="1"/>
</dbReference>
<accession>X0XQQ1</accession>
<dbReference type="EMBL" id="BARS01034936">
    <property type="protein sequence ID" value="GAG27216.1"/>
    <property type="molecule type" value="Genomic_DNA"/>
</dbReference>
<evidence type="ECO:0000313" key="2">
    <source>
        <dbReference type="EMBL" id="GAG27216.1"/>
    </source>
</evidence>
<gene>
    <name evidence="2" type="ORF">S01H1_53903</name>
</gene>
<evidence type="ECO:0000259" key="1">
    <source>
        <dbReference type="Pfam" id="PF19305"/>
    </source>
</evidence>
<dbReference type="Gene3D" id="3.30.1330.120">
    <property type="entry name" value="2-methylcitrate dehydratase PrpD"/>
    <property type="match status" value="1"/>
</dbReference>
<protein>
    <recommendedName>
        <fullName evidence="1">MmgE/PrpD C-terminal domain-containing protein</fullName>
    </recommendedName>
</protein>
<feature type="domain" description="MmgE/PrpD C-terminal" evidence="1">
    <location>
        <begin position="1"/>
        <end position="109"/>
    </location>
</feature>
<proteinExistence type="predicted"/>
<dbReference type="InterPro" id="IPR036148">
    <property type="entry name" value="MmgE/PrpD_sf"/>
</dbReference>
<dbReference type="Pfam" id="PF19305">
    <property type="entry name" value="MmgE_PrpD_C"/>
    <property type="match status" value="1"/>
</dbReference>
<dbReference type="PANTHER" id="PTHR16943">
    <property type="entry name" value="2-METHYLCITRATE DEHYDRATASE-RELATED"/>
    <property type="match status" value="1"/>
</dbReference>
<reference evidence="2" key="1">
    <citation type="journal article" date="2014" name="Front. Microbiol.">
        <title>High frequency of phylogenetically diverse reductive dehalogenase-homologous genes in deep subseafloor sedimentary metagenomes.</title>
        <authorList>
            <person name="Kawai M."/>
            <person name="Futagami T."/>
            <person name="Toyoda A."/>
            <person name="Takaki Y."/>
            <person name="Nishi S."/>
            <person name="Hori S."/>
            <person name="Arai W."/>
            <person name="Tsubouchi T."/>
            <person name="Morono Y."/>
            <person name="Uchiyama I."/>
            <person name="Ito T."/>
            <person name="Fujiyama A."/>
            <person name="Inagaki F."/>
            <person name="Takami H."/>
        </authorList>
    </citation>
    <scope>NUCLEOTIDE SEQUENCE</scope>
    <source>
        <strain evidence="2">Expedition CK06-06</strain>
    </source>
</reference>
<dbReference type="GO" id="GO:0016829">
    <property type="term" value="F:lyase activity"/>
    <property type="evidence" value="ECO:0007669"/>
    <property type="project" value="InterPro"/>
</dbReference>
<dbReference type="InterPro" id="IPR045337">
    <property type="entry name" value="MmgE_PrpD_C"/>
</dbReference>